<evidence type="ECO:0000256" key="8">
    <source>
        <dbReference type="ARBA" id="ARBA00048649"/>
    </source>
</evidence>
<feature type="domain" description="FAD-binding FR-type" evidence="11">
    <location>
        <begin position="154"/>
        <end position="267"/>
    </location>
</feature>
<evidence type="ECO:0000256" key="2">
    <source>
        <dbReference type="ARBA" id="ARBA00012229"/>
    </source>
</evidence>
<evidence type="ECO:0000256" key="3">
    <source>
        <dbReference type="ARBA" id="ARBA00022575"/>
    </source>
</evidence>
<dbReference type="InterPro" id="IPR017938">
    <property type="entry name" value="Riboflavin_synthase-like_b-brl"/>
</dbReference>
<dbReference type="PANTHER" id="PTHR43396:SF3">
    <property type="entry name" value="FLAVOHEMOPROTEIN"/>
    <property type="match status" value="1"/>
</dbReference>
<dbReference type="Gene3D" id="2.40.30.10">
    <property type="entry name" value="Translation factors"/>
    <property type="match status" value="1"/>
</dbReference>
<dbReference type="SUPFAM" id="SSF52343">
    <property type="entry name" value="Ferredoxin reductase-like, C-terminal NADP-linked domain"/>
    <property type="match status" value="1"/>
</dbReference>
<dbReference type="Gene3D" id="3.40.50.80">
    <property type="entry name" value="Nucleotide-binding domain of ferredoxin-NADP reductase (FNR) module"/>
    <property type="match status" value="1"/>
</dbReference>
<dbReference type="NCBIfam" id="NF009805">
    <property type="entry name" value="PRK13289.1"/>
    <property type="match status" value="1"/>
</dbReference>
<keyword evidence="4" id="KW-0349">Heme</keyword>
<dbReference type="EC" id="1.14.12.17" evidence="2"/>
<name>A0ABR1KU93_9PEZI</name>
<dbReference type="CDD" id="cd06184">
    <property type="entry name" value="flavohem_like_fad_nad_binding"/>
    <property type="match status" value="1"/>
</dbReference>
<keyword evidence="6" id="KW-0408">Iron</keyword>
<comment type="catalytic activity">
    <reaction evidence="8">
        <text>2 nitric oxide + NADH + 2 O2 = 2 nitrate + NAD(+) + H(+)</text>
        <dbReference type="Rhea" id="RHEA:19469"/>
        <dbReference type="ChEBI" id="CHEBI:15378"/>
        <dbReference type="ChEBI" id="CHEBI:15379"/>
        <dbReference type="ChEBI" id="CHEBI:16480"/>
        <dbReference type="ChEBI" id="CHEBI:17632"/>
        <dbReference type="ChEBI" id="CHEBI:57540"/>
        <dbReference type="ChEBI" id="CHEBI:57945"/>
        <dbReference type="EC" id="1.14.12.17"/>
    </reaction>
</comment>
<dbReference type="InterPro" id="IPR009050">
    <property type="entry name" value="Globin-like_sf"/>
</dbReference>
<accession>A0ABR1KU93</accession>
<gene>
    <name evidence="12" type="ORF">IWZ03DRAFT_308558</name>
</gene>
<evidence type="ECO:0000259" key="10">
    <source>
        <dbReference type="PROSITE" id="PS01033"/>
    </source>
</evidence>
<comment type="similarity">
    <text evidence="1">In the C-terminal section; belongs to the flavoprotein pyridine nucleotide cytochrome reductase family.</text>
</comment>
<dbReference type="InterPro" id="IPR017927">
    <property type="entry name" value="FAD-bd_FR_type"/>
</dbReference>
<evidence type="ECO:0000259" key="11">
    <source>
        <dbReference type="PROSITE" id="PS51384"/>
    </source>
</evidence>
<evidence type="ECO:0000256" key="6">
    <source>
        <dbReference type="ARBA" id="ARBA00023004"/>
    </source>
</evidence>
<dbReference type="PANTHER" id="PTHR43396">
    <property type="entry name" value="FLAVOHEMOPROTEIN"/>
    <property type="match status" value="1"/>
</dbReference>
<dbReference type="Proteomes" id="UP001363622">
    <property type="component" value="Unassembled WGS sequence"/>
</dbReference>
<dbReference type="Pfam" id="PF00175">
    <property type="entry name" value="NAD_binding_1"/>
    <property type="match status" value="1"/>
</dbReference>
<keyword evidence="7" id="KW-0520">NAD</keyword>
<keyword evidence="3" id="KW-0216">Detoxification</keyword>
<dbReference type="InterPro" id="IPR012292">
    <property type="entry name" value="Globin/Proto"/>
</dbReference>
<dbReference type="SUPFAM" id="SSF46458">
    <property type="entry name" value="Globin-like"/>
    <property type="match status" value="1"/>
</dbReference>
<evidence type="ECO:0000313" key="13">
    <source>
        <dbReference type="Proteomes" id="UP001363622"/>
    </source>
</evidence>
<dbReference type="Pfam" id="PF00042">
    <property type="entry name" value="Globin"/>
    <property type="match status" value="1"/>
</dbReference>
<dbReference type="InterPro" id="IPR001433">
    <property type="entry name" value="OxRdtase_FAD/NAD-bd"/>
</dbReference>
<dbReference type="PROSITE" id="PS01033">
    <property type="entry name" value="GLOBIN"/>
    <property type="match status" value="1"/>
</dbReference>
<evidence type="ECO:0000256" key="5">
    <source>
        <dbReference type="ARBA" id="ARBA00022723"/>
    </source>
</evidence>
<keyword evidence="13" id="KW-1185">Reference proteome</keyword>
<evidence type="ECO:0000313" key="12">
    <source>
        <dbReference type="EMBL" id="KAK7518866.1"/>
    </source>
</evidence>
<dbReference type="InterPro" id="IPR000971">
    <property type="entry name" value="Globin"/>
</dbReference>
<organism evidence="12 13">
    <name type="scientific">Phyllosticta citriasiana</name>
    <dbReference type="NCBI Taxonomy" id="595635"/>
    <lineage>
        <taxon>Eukaryota</taxon>
        <taxon>Fungi</taxon>
        <taxon>Dikarya</taxon>
        <taxon>Ascomycota</taxon>
        <taxon>Pezizomycotina</taxon>
        <taxon>Dothideomycetes</taxon>
        <taxon>Dothideomycetes incertae sedis</taxon>
        <taxon>Botryosphaeriales</taxon>
        <taxon>Phyllostictaceae</taxon>
        <taxon>Phyllosticta</taxon>
    </lineage>
</organism>
<feature type="domain" description="Globin" evidence="10">
    <location>
        <begin position="7"/>
        <end position="144"/>
    </location>
</feature>
<comment type="catalytic activity">
    <reaction evidence="9">
        <text>2 nitric oxide + NADPH + 2 O2 = 2 nitrate + NADP(+) + H(+)</text>
        <dbReference type="Rhea" id="RHEA:19465"/>
        <dbReference type="ChEBI" id="CHEBI:15378"/>
        <dbReference type="ChEBI" id="CHEBI:15379"/>
        <dbReference type="ChEBI" id="CHEBI:16480"/>
        <dbReference type="ChEBI" id="CHEBI:17632"/>
        <dbReference type="ChEBI" id="CHEBI:57783"/>
        <dbReference type="ChEBI" id="CHEBI:58349"/>
        <dbReference type="EC" id="1.14.12.17"/>
    </reaction>
</comment>
<sequence length="417" mass="45970">MAQKHQPLTPAQVAIIKSTAPVLAEHGNTITTVFYKNMLDAHKELNDIFNTANQRNGHQPRALATALYAYASHIDDLGVLSPAVELIVHKHASLYIRPEHYEIVGKYLLEALAQVLGAALTPEIHDAWAVAYWQLADLLIGKEAALYASADGWTDWRRFRIARKVPESSEITSFYLEPADGSKQLHSFLPGQYIGVRISAPNLQHLQPRQYSLSSAPGKPYYRISVKREDGAPDAGHPGFVSNVLHSDKREGDEIEVSHPFGDFYFDAHKEKPTVPVVLLSAGVGLTCLLSILETIVDNDQQRPVTWIHGARSSSARAFAAHVRDLAKSHANLRTSLFTTRVQPGSDVRGVDFDHEGRVDLARLDPEADLHLANPNALYYVCGPENFMLQTKQALVAKGVDEGRVRMELFGTGGLPA</sequence>
<reference evidence="12 13" key="1">
    <citation type="submission" date="2024-04" db="EMBL/GenBank/DDBJ databases">
        <title>Phyllosticta paracitricarpa is synonymous to the EU quarantine fungus P. citricarpa based on phylogenomic analyses.</title>
        <authorList>
            <consortium name="Lawrence Berkeley National Laboratory"/>
            <person name="Van Ingen-Buijs V.A."/>
            <person name="Van Westerhoven A.C."/>
            <person name="Haridas S."/>
            <person name="Skiadas P."/>
            <person name="Martin F."/>
            <person name="Groenewald J.Z."/>
            <person name="Crous P.W."/>
            <person name="Seidl M.F."/>
        </authorList>
    </citation>
    <scope>NUCLEOTIDE SEQUENCE [LARGE SCALE GENOMIC DNA]</scope>
    <source>
        <strain evidence="12 13">CBS 123371</strain>
    </source>
</reference>
<comment type="caution">
    <text evidence="12">The sequence shown here is derived from an EMBL/GenBank/DDBJ whole genome shotgun (WGS) entry which is preliminary data.</text>
</comment>
<evidence type="ECO:0000256" key="4">
    <source>
        <dbReference type="ARBA" id="ARBA00022617"/>
    </source>
</evidence>
<evidence type="ECO:0000256" key="9">
    <source>
        <dbReference type="ARBA" id="ARBA00049433"/>
    </source>
</evidence>
<keyword evidence="5" id="KW-0479">Metal-binding</keyword>
<evidence type="ECO:0000256" key="7">
    <source>
        <dbReference type="ARBA" id="ARBA00023027"/>
    </source>
</evidence>
<proteinExistence type="inferred from homology"/>
<dbReference type="CDD" id="cd08922">
    <property type="entry name" value="FHb-globin"/>
    <property type="match status" value="1"/>
</dbReference>
<dbReference type="InterPro" id="IPR039261">
    <property type="entry name" value="FNR_nucleotide-bd"/>
</dbReference>
<dbReference type="PROSITE" id="PS51384">
    <property type="entry name" value="FAD_FR"/>
    <property type="match status" value="1"/>
</dbReference>
<dbReference type="SUPFAM" id="SSF63380">
    <property type="entry name" value="Riboflavin synthase domain-like"/>
    <property type="match status" value="1"/>
</dbReference>
<dbReference type="Gene3D" id="1.10.490.10">
    <property type="entry name" value="Globins"/>
    <property type="match status" value="1"/>
</dbReference>
<evidence type="ECO:0000256" key="1">
    <source>
        <dbReference type="ARBA" id="ARBA00006401"/>
    </source>
</evidence>
<dbReference type="EMBL" id="JBBPHU010000004">
    <property type="protein sequence ID" value="KAK7518866.1"/>
    <property type="molecule type" value="Genomic_DNA"/>
</dbReference>
<protein>
    <recommendedName>
        <fullName evidence="2">nitric oxide dioxygenase</fullName>
        <ecNumber evidence="2">1.14.12.17</ecNumber>
    </recommendedName>
</protein>